<evidence type="ECO:0000256" key="1">
    <source>
        <dbReference type="ARBA" id="ARBA00022679"/>
    </source>
</evidence>
<dbReference type="InterPro" id="IPR016181">
    <property type="entry name" value="Acyl_CoA_acyltransferase"/>
</dbReference>
<evidence type="ECO:0000313" key="4">
    <source>
        <dbReference type="EMBL" id="KAL2867082.1"/>
    </source>
</evidence>
<sequence length="363" mass="40573">MQQLQLETRVPSQLHSIFVGPLSRKVSTTRIAIMSQTEHCTQLPIQVFPLDVSRDLPEVTRVWNAALPRYPLPAESLEKLLPKPNAHHLVARMDSTIVGFSLSYTSDYPGPSGYLTVLAVHPERQGQGVGTTLVAETLAWFRSAFEPCNLILGSSFPRFWPGVPTDLSPGVLEFFARRGFHIRPPTPRAVDLYRDIREYQAPEKYVVRAKEGGYTFAPLQPEHYAECLEGQKRNFSYNPAWVDMFFQLDPKEHPSSIMAAFDPRGKQVGWTLMLSPASRVLQENWALPPLCGPKTGLIGCVGIDKDARGTGIGVALVSHAVENMRGRGIEGVFVDWVSMEGYYEKLGFEVWRSYRVGEISPSS</sequence>
<organism evidence="4 5">
    <name type="scientific">Aspergillus lucknowensis</name>
    <dbReference type="NCBI Taxonomy" id="176173"/>
    <lineage>
        <taxon>Eukaryota</taxon>
        <taxon>Fungi</taxon>
        <taxon>Dikarya</taxon>
        <taxon>Ascomycota</taxon>
        <taxon>Pezizomycotina</taxon>
        <taxon>Eurotiomycetes</taxon>
        <taxon>Eurotiomycetidae</taxon>
        <taxon>Eurotiales</taxon>
        <taxon>Aspergillaceae</taxon>
        <taxon>Aspergillus</taxon>
        <taxon>Aspergillus subgen. Nidulantes</taxon>
    </lineage>
</organism>
<dbReference type="EMBL" id="JBFXLQ010000021">
    <property type="protein sequence ID" value="KAL2867082.1"/>
    <property type="molecule type" value="Genomic_DNA"/>
</dbReference>
<evidence type="ECO:0000259" key="3">
    <source>
        <dbReference type="PROSITE" id="PS51186"/>
    </source>
</evidence>
<reference evidence="4 5" key="1">
    <citation type="submission" date="2024-07" db="EMBL/GenBank/DDBJ databases">
        <title>Section-level genome sequencing and comparative genomics of Aspergillus sections Usti and Cavernicolus.</title>
        <authorList>
            <consortium name="Lawrence Berkeley National Laboratory"/>
            <person name="Nybo J.L."/>
            <person name="Vesth T.C."/>
            <person name="Theobald S."/>
            <person name="Frisvad J.C."/>
            <person name="Larsen T.O."/>
            <person name="Kjaerboelling I."/>
            <person name="Rothschild-Mancinelli K."/>
            <person name="Lyhne E.K."/>
            <person name="Kogle M.E."/>
            <person name="Barry K."/>
            <person name="Clum A."/>
            <person name="Na H."/>
            <person name="Ledsgaard L."/>
            <person name="Lin J."/>
            <person name="Lipzen A."/>
            <person name="Kuo A."/>
            <person name="Riley R."/>
            <person name="Mondo S."/>
            <person name="Labutti K."/>
            <person name="Haridas S."/>
            <person name="Pangalinan J."/>
            <person name="Salamov A.A."/>
            <person name="Simmons B.A."/>
            <person name="Magnuson J.K."/>
            <person name="Chen J."/>
            <person name="Drula E."/>
            <person name="Henrissat B."/>
            <person name="Wiebenga A."/>
            <person name="Lubbers R.J."/>
            <person name="Gomes A.C."/>
            <person name="Macurrencykelacurrency M.R."/>
            <person name="Stajich J."/>
            <person name="Grigoriev I.V."/>
            <person name="Mortensen U.H."/>
            <person name="De Vries R.P."/>
            <person name="Baker S.E."/>
            <person name="Andersen M.R."/>
        </authorList>
    </citation>
    <scope>NUCLEOTIDE SEQUENCE [LARGE SCALE GENOMIC DNA]</scope>
    <source>
        <strain evidence="4 5">CBS 449.75</strain>
    </source>
</reference>
<dbReference type="CDD" id="cd04301">
    <property type="entry name" value="NAT_SF"/>
    <property type="match status" value="2"/>
</dbReference>
<feature type="domain" description="N-acetyltransferase" evidence="3">
    <location>
        <begin position="45"/>
        <end position="197"/>
    </location>
</feature>
<keyword evidence="1" id="KW-0808">Transferase</keyword>
<feature type="domain" description="N-acetyltransferase" evidence="3">
    <location>
        <begin position="214"/>
        <end position="363"/>
    </location>
</feature>
<evidence type="ECO:0000256" key="2">
    <source>
        <dbReference type="ARBA" id="ARBA00023315"/>
    </source>
</evidence>
<dbReference type="RefSeq" id="XP_070886061.1">
    <property type="nucleotide sequence ID" value="XM_071024351.1"/>
</dbReference>
<proteinExistence type="predicted"/>
<dbReference type="Pfam" id="PF00583">
    <property type="entry name" value="Acetyltransf_1"/>
    <property type="match status" value="2"/>
</dbReference>
<dbReference type="Proteomes" id="UP001610432">
    <property type="component" value="Unassembled WGS sequence"/>
</dbReference>
<dbReference type="PANTHER" id="PTHR43072:SF23">
    <property type="entry name" value="UPF0039 PROTEIN C11D3.02C"/>
    <property type="match status" value="1"/>
</dbReference>
<accession>A0ABR4LRB7</accession>
<comment type="caution">
    <text evidence="4">The sequence shown here is derived from an EMBL/GenBank/DDBJ whole genome shotgun (WGS) entry which is preliminary data.</text>
</comment>
<dbReference type="InterPro" id="IPR000182">
    <property type="entry name" value="GNAT_dom"/>
</dbReference>
<dbReference type="PROSITE" id="PS51186">
    <property type="entry name" value="GNAT"/>
    <property type="match status" value="2"/>
</dbReference>
<gene>
    <name evidence="4" type="ORF">BJX67DRAFT_114130</name>
</gene>
<protein>
    <submittedName>
        <fullName evidence="4">Acyl-CoA N-acyltransferase</fullName>
    </submittedName>
</protein>
<dbReference type="Gene3D" id="3.40.630.30">
    <property type="match status" value="2"/>
</dbReference>
<dbReference type="GeneID" id="98139423"/>
<name>A0ABR4LRB7_9EURO</name>
<evidence type="ECO:0000313" key="5">
    <source>
        <dbReference type="Proteomes" id="UP001610432"/>
    </source>
</evidence>
<dbReference type="SUPFAM" id="SSF55729">
    <property type="entry name" value="Acyl-CoA N-acyltransferases (Nat)"/>
    <property type="match status" value="2"/>
</dbReference>
<dbReference type="PANTHER" id="PTHR43072">
    <property type="entry name" value="N-ACETYLTRANSFERASE"/>
    <property type="match status" value="1"/>
</dbReference>
<keyword evidence="5" id="KW-1185">Reference proteome</keyword>
<keyword evidence="2" id="KW-0012">Acyltransferase</keyword>